<reference evidence="5" key="1">
    <citation type="submission" date="2015-11" db="EMBL/GenBank/DDBJ databases">
        <title>De novo transcriptome assembly of four potential Pierce s Disease insect vectors from Arizona vineyards.</title>
        <authorList>
            <person name="Tassone E.E."/>
        </authorList>
    </citation>
    <scope>NUCLEOTIDE SEQUENCE</scope>
</reference>
<evidence type="ECO:0008006" key="6">
    <source>
        <dbReference type="Google" id="ProtNLM"/>
    </source>
</evidence>
<feature type="domain" description="CCZ1/INTU/HSP4 first Longin" evidence="2">
    <location>
        <begin position="10"/>
        <end position="131"/>
    </location>
</feature>
<dbReference type="InterPro" id="IPR043988">
    <property type="entry name" value="CCZ1/INTU_longin_2"/>
</dbReference>
<sequence>MMSDQSELSLKHFYIFNEGYGKNEGEEEQKIMYYFPPKVKPDDKMKNVGLSEAIIQFTTTFGIKKSCESLHTEKCRHYYFSPEADFYIVMTVNVPTRSSVEGKTYHGEEVQDSVCQAVVKQAYLMYRLFHGTFSSRLDSSTGDTSPLKQRLELFFNRYLASMKLHHCDIMDVFQGVQFLPLDKTTFLHIQCFVNLLEASFPVVEFTAFLYNDRLIWSGLEPEDMQVVFHYLVYTLLPKSAETELTNGSIPTLNSYGRFLTGPENVHSNSNNVGKVPKLFLSHVKISTRTFHIVVYRMSNCTVCLFIPESEQLTMEMFRKWDTFLGPRLTKLVAEVSSYASKQSSTASGSMDAATRFVYFNRMNLATKSTVHLDSLRSGNTVVTPQVLRLLADINAEHTRSCNAGNPSAETIVKTMSDYWVVGRLSNAREFYVVIQHKNANLIEISDEVKRICDNELKSIFFHV</sequence>
<comment type="similarity">
    <text evidence="1">Belongs to the CCZ1 family.</text>
</comment>
<dbReference type="GO" id="GO:0016192">
    <property type="term" value="P:vesicle-mediated transport"/>
    <property type="evidence" value="ECO:0007669"/>
    <property type="project" value="InterPro"/>
</dbReference>
<dbReference type="GO" id="GO:0035658">
    <property type="term" value="C:Mon1-Ccz1 complex"/>
    <property type="evidence" value="ECO:0007669"/>
    <property type="project" value="InterPro"/>
</dbReference>
<dbReference type="InterPro" id="IPR013176">
    <property type="entry name" value="Ccz1"/>
</dbReference>
<dbReference type="Pfam" id="PF19031">
    <property type="entry name" value="Intu_longin_1"/>
    <property type="match status" value="1"/>
</dbReference>
<dbReference type="Pfam" id="PF19033">
    <property type="entry name" value="Intu_longin_3"/>
    <property type="match status" value="1"/>
</dbReference>
<protein>
    <recommendedName>
        <fullName evidence="6">CCZ1/INTU/HSP4 first Longin domain-containing protein</fullName>
    </recommendedName>
</protein>
<dbReference type="EMBL" id="GEBQ01013802">
    <property type="protein sequence ID" value="JAT26175.1"/>
    <property type="molecule type" value="Transcribed_RNA"/>
</dbReference>
<dbReference type="Pfam" id="PF19032">
    <property type="entry name" value="Intu_longin_2"/>
    <property type="match status" value="1"/>
</dbReference>
<evidence type="ECO:0000259" key="2">
    <source>
        <dbReference type="Pfam" id="PF19031"/>
    </source>
</evidence>
<name>A0A1B6LR64_9HEMI</name>
<dbReference type="InterPro" id="IPR043987">
    <property type="entry name" value="CCZ1/INTU/HSP4_longin_1"/>
</dbReference>
<evidence type="ECO:0000259" key="4">
    <source>
        <dbReference type="Pfam" id="PF19033"/>
    </source>
</evidence>
<evidence type="ECO:0000256" key="1">
    <source>
        <dbReference type="ARBA" id="ARBA00005352"/>
    </source>
</evidence>
<evidence type="ECO:0000259" key="3">
    <source>
        <dbReference type="Pfam" id="PF19032"/>
    </source>
</evidence>
<dbReference type="PANTHER" id="PTHR13056">
    <property type="entry name" value="VACUOLAR FUSION PROTEIN CCZ1 HOMOLOG-RELATED"/>
    <property type="match status" value="1"/>
</dbReference>
<feature type="domain" description="CCZ1/INTU second Longin" evidence="3">
    <location>
        <begin position="203"/>
        <end position="312"/>
    </location>
</feature>
<feature type="domain" description="CCZ1/INTU/HPS4 third Longin" evidence="4">
    <location>
        <begin position="352"/>
        <end position="451"/>
    </location>
</feature>
<dbReference type="InterPro" id="IPR043989">
    <property type="entry name" value="CCZ1/INTU/HSP4_longin_3"/>
</dbReference>
<proteinExistence type="inferred from homology"/>
<accession>A0A1B6LR64</accession>
<dbReference type="PANTHER" id="PTHR13056:SF0">
    <property type="entry name" value="VACUOLAR FUSION PROTEIN CCZ1 HOMOLOG-RELATED"/>
    <property type="match status" value="1"/>
</dbReference>
<organism evidence="5">
    <name type="scientific">Graphocephala atropunctata</name>
    <dbReference type="NCBI Taxonomy" id="36148"/>
    <lineage>
        <taxon>Eukaryota</taxon>
        <taxon>Metazoa</taxon>
        <taxon>Ecdysozoa</taxon>
        <taxon>Arthropoda</taxon>
        <taxon>Hexapoda</taxon>
        <taxon>Insecta</taxon>
        <taxon>Pterygota</taxon>
        <taxon>Neoptera</taxon>
        <taxon>Paraneoptera</taxon>
        <taxon>Hemiptera</taxon>
        <taxon>Auchenorrhyncha</taxon>
        <taxon>Membracoidea</taxon>
        <taxon>Cicadellidae</taxon>
        <taxon>Cicadellinae</taxon>
        <taxon>Cicadellini</taxon>
        <taxon>Graphocephala</taxon>
    </lineage>
</organism>
<evidence type="ECO:0000313" key="5">
    <source>
        <dbReference type="EMBL" id="JAT26175.1"/>
    </source>
</evidence>
<dbReference type="AlphaFoldDB" id="A0A1B6LR64"/>
<gene>
    <name evidence="5" type="ORF">g.30871</name>
</gene>